<dbReference type="OrthoDB" id="428577at2759"/>
<dbReference type="Gene3D" id="3.10.20.90">
    <property type="entry name" value="Phosphatidylinositol 3-kinase Catalytic Subunit, Chain A, domain 1"/>
    <property type="match status" value="1"/>
</dbReference>
<dbReference type="PRINTS" id="PR00348">
    <property type="entry name" value="UBIQUITIN"/>
</dbReference>
<dbReference type="EMBL" id="KI912110">
    <property type="protein sequence ID" value="ETS85066.1"/>
    <property type="molecule type" value="Genomic_DNA"/>
</dbReference>
<proteinExistence type="predicted"/>
<dbReference type="GeneID" id="19268104"/>
<dbReference type="SUPFAM" id="SSF54236">
    <property type="entry name" value="Ubiquitin-like"/>
    <property type="match status" value="1"/>
</dbReference>
<feature type="domain" description="Ubiquitin-like" evidence="1">
    <location>
        <begin position="218"/>
        <end position="293"/>
    </location>
</feature>
<name>W3XIJ1_PESFW</name>
<dbReference type="RefSeq" id="XP_007829863.1">
    <property type="nucleotide sequence ID" value="XM_007831672.1"/>
</dbReference>
<accession>W3XIJ1</accession>
<evidence type="ECO:0000313" key="3">
    <source>
        <dbReference type="Proteomes" id="UP000030651"/>
    </source>
</evidence>
<keyword evidence="3" id="KW-1185">Reference proteome</keyword>
<dbReference type="AlphaFoldDB" id="W3XIJ1"/>
<dbReference type="InterPro" id="IPR000626">
    <property type="entry name" value="Ubiquitin-like_dom"/>
</dbReference>
<dbReference type="InterPro" id="IPR050158">
    <property type="entry name" value="Ubiquitin_ubiquitin-like"/>
</dbReference>
<sequence>MAPSEHKWNCTLEDGSIIIRQQSPAFAFAQLKIQFHRTIRVPDNGDIENLPPSMGVFPLFKIHDYVNKLPKSIAVKGGVFFPMYQKEATWIKFTASDPFLVKIYAGGVNAISGEHCAEDLTAQVRRLKVQDKGDSIQDYVITPQQLWLDGFATSPGVVKQFVAMPLGTGYSVEAQVAGQEELGGIQLEVTPLDLDKFQEIKLKELGSKGLKKPVSNGFYVKIRTLRGNIIEIPFSPEATVYQLKCAVCKSEGIPTDQQRMIYDGCQLEDVLLLANYGITTGSTIHLVLKLRGGGIAPKAMGLAAGGMIKQSICKDTHNPDLWDRDATMAFRVHLFNSQDFLKFTGRAPPPCPIEASDYAEAGLPFFDMGEETTDISGQFDKVKSVNELDQQKGFTQGPEAKVETSIIELDKHGSFLNYKPKPNSLSTKVVDREGLINSDGPLRDFRCLHDLELELSNLNLDDLEE</sequence>
<dbReference type="OMA" id="VIKCRIE"/>
<dbReference type="STRING" id="1229662.W3XIJ1"/>
<protein>
    <recommendedName>
        <fullName evidence="1">Ubiquitin-like domain-containing protein</fullName>
    </recommendedName>
</protein>
<dbReference type="PROSITE" id="PS00299">
    <property type="entry name" value="UBIQUITIN_1"/>
    <property type="match status" value="1"/>
</dbReference>
<reference evidence="3" key="1">
    <citation type="journal article" date="2015" name="BMC Genomics">
        <title>Genomic and transcriptomic analysis of the endophytic fungus Pestalotiopsis fici reveals its lifestyle and high potential for synthesis of natural products.</title>
        <authorList>
            <person name="Wang X."/>
            <person name="Zhang X."/>
            <person name="Liu L."/>
            <person name="Xiang M."/>
            <person name="Wang W."/>
            <person name="Sun X."/>
            <person name="Che Y."/>
            <person name="Guo L."/>
            <person name="Liu G."/>
            <person name="Guo L."/>
            <person name="Wang C."/>
            <person name="Yin W.B."/>
            <person name="Stadler M."/>
            <person name="Zhang X."/>
            <person name="Liu X."/>
        </authorList>
    </citation>
    <scope>NUCLEOTIDE SEQUENCE [LARGE SCALE GENOMIC DNA]</scope>
    <source>
        <strain evidence="3">W106-1 / CGMCC3.15140</strain>
    </source>
</reference>
<dbReference type="InterPro" id="IPR019954">
    <property type="entry name" value="Ubiquitin_CS"/>
</dbReference>
<dbReference type="SMART" id="SM00213">
    <property type="entry name" value="UBQ"/>
    <property type="match status" value="1"/>
</dbReference>
<organism evidence="2 3">
    <name type="scientific">Pestalotiopsis fici (strain W106-1 / CGMCC3.15140)</name>
    <dbReference type="NCBI Taxonomy" id="1229662"/>
    <lineage>
        <taxon>Eukaryota</taxon>
        <taxon>Fungi</taxon>
        <taxon>Dikarya</taxon>
        <taxon>Ascomycota</taxon>
        <taxon>Pezizomycotina</taxon>
        <taxon>Sordariomycetes</taxon>
        <taxon>Xylariomycetidae</taxon>
        <taxon>Amphisphaeriales</taxon>
        <taxon>Sporocadaceae</taxon>
        <taxon>Pestalotiopsis</taxon>
    </lineage>
</organism>
<dbReference type="InParanoid" id="W3XIJ1"/>
<dbReference type="Pfam" id="PF00240">
    <property type="entry name" value="ubiquitin"/>
    <property type="match status" value="1"/>
</dbReference>
<dbReference type="KEGG" id="pfy:PFICI_03091"/>
<evidence type="ECO:0000259" key="1">
    <source>
        <dbReference type="PROSITE" id="PS50053"/>
    </source>
</evidence>
<dbReference type="PROSITE" id="PS50053">
    <property type="entry name" value="UBIQUITIN_2"/>
    <property type="match status" value="1"/>
</dbReference>
<dbReference type="Proteomes" id="UP000030651">
    <property type="component" value="Unassembled WGS sequence"/>
</dbReference>
<dbReference type="InterPro" id="IPR019956">
    <property type="entry name" value="Ubiquitin_dom"/>
</dbReference>
<gene>
    <name evidence="2" type="ORF">PFICI_03091</name>
</gene>
<dbReference type="HOGENOM" id="CLU_027438_0_0_1"/>
<evidence type="ECO:0000313" key="2">
    <source>
        <dbReference type="EMBL" id="ETS85066.1"/>
    </source>
</evidence>
<dbReference type="PANTHER" id="PTHR10666">
    <property type="entry name" value="UBIQUITIN"/>
    <property type="match status" value="1"/>
</dbReference>
<dbReference type="InterPro" id="IPR029071">
    <property type="entry name" value="Ubiquitin-like_domsf"/>
</dbReference>
<dbReference type="eggNOG" id="KOG0003">
    <property type="taxonomic scope" value="Eukaryota"/>
</dbReference>